<dbReference type="InterPro" id="IPR001119">
    <property type="entry name" value="SLH_dom"/>
</dbReference>
<feature type="domain" description="SLH" evidence="1">
    <location>
        <begin position="142"/>
        <end position="204"/>
    </location>
</feature>
<dbReference type="GO" id="GO:0005975">
    <property type="term" value="P:carbohydrate metabolic process"/>
    <property type="evidence" value="ECO:0007669"/>
    <property type="project" value="InterPro"/>
</dbReference>
<accession>A0A168K4J0</accession>
<dbReference type="SMART" id="SM00636">
    <property type="entry name" value="Glyco_18"/>
    <property type="match status" value="1"/>
</dbReference>
<dbReference type="Pfam" id="PF00395">
    <property type="entry name" value="SLH"/>
    <property type="match status" value="3"/>
</dbReference>
<dbReference type="InterPro" id="IPR017853">
    <property type="entry name" value="GH"/>
</dbReference>
<keyword evidence="3" id="KW-0378">Hydrolase</keyword>
<gene>
    <name evidence="3" type="ORF">PGLA_16970</name>
</gene>
<dbReference type="InterPro" id="IPR001223">
    <property type="entry name" value="Glyco_hydro18_cat"/>
</dbReference>
<name>A0A168K4J0_9BACL</name>
<feature type="domain" description="SLH" evidence="1">
    <location>
        <begin position="18"/>
        <end position="81"/>
    </location>
</feature>
<feature type="domain" description="SLH" evidence="1">
    <location>
        <begin position="82"/>
        <end position="141"/>
    </location>
</feature>
<dbReference type="Pfam" id="PF00704">
    <property type="entry name" value="Glyco_hydro_18"/>
    <property type="match status" value="1"/>
</dbReference>
<dbReference type="InterPro" id="IPR011583">
    <property type="entry name" value="Chitinase_II/V-like_cat"/>
</dbReference>
<comment type="caution">
    <text evidence="3">The sequence shown here is derived from an EMBL/GenBank/DDBJ whole genome shotgun (WGS) entry which is preliminary data.</text>
</comment>
<dbReference type="Gene3D" id="3.20.20.80">
    <property type="entry name" value="Glycosidases"/>
    <property type="match status" value="1"/>
</dbReference>
<evidence type="ECO:0000313" key="3">
    <source>
        <dbReference type="EMBL" id="OAB41535.1"/>
    </source>
</evidence>
<sequence>MISISITSIPSVLAANASNKIPFDDITNSYAQKEIIRLASLNILNGTGPRTFSPQKPVTRAEFTVMINRLLRLEAVDSAIAAFTDVRKNDWYYGWIQAGLNLGIVDGVRPGIFEPQKQISRQEVAALIVRATKMKAGSTSSSLPFVDSNKVASWAIPYVYTIHKNSIMSGEGNKFRPNDAMTRQETAVVLARILDSPFGVKVSKGQQTSVIQMGWQYDSTTTQFINQIESSNINTLVPRWFYLENNGVVSDNSNKELMTYASKHNKKIWAMLGNRSNSELTHTILSSSITRNKVIQQLTSYVKKYKLAGINVDFESVDPIDRDNLTAFISALSNELHKIGAVTSIDVSPDLGTDWTDGFDYAKLGKSADYVVLMSYDEHWSTSPKAGSVSSLPWVEKALNKLILSVPAKKVIVALPFYTRDWSYTSKGVVSDELSLLLQNQRISAMNAKLSWNNTTGQYVATYSKQGTKHSIWAEDSRSLSIKAHMAAKKGIAGYGYWYMGAESRDIWAALRNVVKYSAY</sequence>
<evidence type="ECO:0000259" key="2">
    <source>
        <dbReference type="PROSITE" id="PS51910"/>
    </source>
</evidence>
<evidence type="ECO:0000259" key="1">
    <source>
        <dbReference type="PROSITE" id="PS51272"/>
    </source>
</evidence>
<dbReference type="PANTHER" id="PTHR46066">
    <property type="entry name" value="CHITINASE DOMAIN-CONTAINING PROTEIN 1 FAMILY MEMBER"/>
    <property type="match status" value="1"/>
</dbReference>
<dbReference type="OrthoDB" id="9775889at2"/>
<dbReference type="GO" id="GO:0008061">
    <property type="term" value="F:chitin binding"/>
    <property type="evidence" value="ECO:0007669"/>
    <property type="project" value="InterPro"/>
</dbReference>
<keyword evidence="4" id="KW-1185">Reference proteome</keyword>
<evidence type="ECO:0000313" key="4">
    <source>
        <dbReference type="Proteomes" id="UP000076967"/>
    </source>
</evidence>
<dbReference type="PANTHER" id="PTHR46066:SF2">
    <property type="entry name" value="CHITINASE DOMAIN-CONTAINING PROTEIN 1"/>
    <property type="match status" value="1"/>
</dbReference>
<dbReference type="PROSITE" id="PS51272">
    <property type="entry name" value="SLH"/>
    <property type="match status" value="3"/>
</dbReference>
<dbReference type="SUPFAM" id="SSF51445">
    <property type="entry name" value="(Trans)glycosidases"/>
    <property type="match status" value="1"/>
</dbReference>
<reference evidence="3 4" key="1">
    <citation type="submission" date="2016-03" db="EMBL/GenBank/DDBJ databases">
        <title>Draft genome sequence of Paenibacillus glacialis DSM 22343.</title>
        <authorList>
            <person name="Shin S.-K."/>
            <person name="Yi H."/>
        </authorList>
    </citation>
    <scope>NUCLEOTIDE SEQUENCE [LARGE SCALE GENOMIC DNA]</scope>
    <source>
        <strain evidence="3 4">DSM 22343</strain>
    </source>
</reference>
<feature type="domain" description="GH18" evidence="2">
    <location>
        <begin position="206"/>
        <end position="518"/>
    </location>
</feature>
<dbReference type="Proteomes" id="UP000076967">
    <property type="component" value="Unassembled WGS sequence"/>
</dbReference>
<dbReference type="AlphaFoldDB" id="A0A168K4J0"/>
<proteinExistence type="predicted"/>
<dbReference type="GO" id="GO:0016787">
    <property type="term" value="F:hydrolase activity"/>
    <property type="evidence" value="ECO:0007669"/>
    <property type="project" value="UniProtKB-KW"/>
</dbReference>
<protein>
    <submittedName>
        <fullName evidence="3">Glycoside hydrolase</fullName>
    </submittedName>
</protein>
<dbReference type="PROSITE" id="PS51910">
    <property type="entry name" value="GH18_2"/>
    <property type="match status" value="1"/>
</dbReference>
<dbReference type="STRING" id="494026.PGLA_16970"/>
<dbReference type="EMBL" id="LVJH01000029">
    <property type="protein sequence ID" value="OAB41535.1"/>
    <property type="molecule type" value="Genomic_DNA"/>
</dbReference>
<dbReference type="InterPro" id="IPR029070">
    <property type="entry name" value="Chitinase_insertion_sf"/>
</dbReference>
<organism evidence="3 4">
    <name type="scientific">Paenibacillus glacialis</name>
    <dbReference type="NCBI Taxonomy" id="494026"/>
    <lineage>
        <taxon>Bacteria</taxon>
        <taxon>Bacillati</taxon>
        <taxon>Bacillota</taxon>
        <taxon>Bacilli</taxon>
        <taxon>Bacillales</taxon>
        <taxon>Paenibacillaceae</taxon>
        <taxon>Paenibacillus</taxon>
    </lineage>
</organism>
<dbReference type="Gene3D" id="3.10.50.10">
    <property type="match status" value="1"/>
</dbReference>